<dbReference type="AlphaFoldDB" id="A0A6L7IPD7"/>
<dbReference type="EMBL" id="CP063310">
    <property type="protein sequence ID" value="QOS67927.1"/>
    <property type="molecule type" value="Genomic_DNA"/>
</dbReference>
<sequence length="58" mass="6691">MNTYNEALDTIRAMAAGIYATAKTEEEVCTLEQDLYAMIRTIAEERLVYLEETARFRP</sequence>
<accession>A0A6L7IPD7</accession>
<dbReference type="KEGG" id="egd:GS424_015715"/>
<dbReference type="Proteomes" id="UP000478463">
    <property type="component" value="Chromosome"/>
</dbReference>
<protein>
    <submittedName>
        <fullName evidence="1">Uncharacterized protein</fullName>
    </submittedName>
</protein>
<reference evidence="1 2" key="1">
    <citation type="submission" date="2020-10" db="EMBL/GenBank/DDBJ databases">
        <title>Eggerthella sp. nov., isolated from human feces.</title>
        <authorList>
            <person name="Yajun G."/>
        </authorList>
    </citation>
    <scope>NUCLEOTIDE SEQUENCE [LARGE SCALE GENOMIC DNA]</scope>
    <source>
        <strain evidence="1 2">HF-1101</strain>
    </source>
</reference>
<evidence type="ECO:0000313" key="2">
    <source>
        <dbReference type="Proteomes" id="UP000478463"/>
    </source>
</evidence>
<proteinExistence type="predicted"/>
<dbReference type="RefSeq" id="WP_160941390.1">
    <property type="nucleotide sequence ID" value="NZ_CP063310.1"/>
</dbReference>
<name>A0A6L7IPD7_9ACTN</name>
<organism evidence="1 2">
    <name type="scientific">Eggerthella guodeyinii</name>
    <dbReference type="NCBI Taxonomy" id="2690837"/>
    <lineage>
        <taxon>Bacteria</taxon>
        <taxon>Bacillati</taxon>
        <taxon>Actinomycetota</taxon>
        <taxon>Coriobacteriia</taxon>
        <taxon>Eggerthellales</taxon>
        <taxon>Eggerthellaceae</taxon>
        <taxon>Eggerthella</taxon>
    </lineage>
</organism>
<gene>
    <name evidence="1" type="ORF">GS424_015715</name>
</gene>
<evidence type="ECO:0000313" key="1">
    <source>
        <dbReference type="EMBL" id="QOS67927.1"/>
    </source>
</evidence>